<name>A0A067D798_SAPPC</name>
<feature type="transmembrane region" description="Helical" evidence="2">
    <location>
        <begin position="414"/>
        <end position="446"/>
    </location>
</feature>
<feature type="transmembrane region" description="Helical" evidence="2">
    <location>
        <begin position="371"/>
        <end position="393"/>
    </location>
</feature>
<dbReference type="AlphaFoldDB" id="A0A067D798"/>
<dbReference type="OrthoDB" id="10502379at2759"/>
<dbReference type="EMBL" id="KK583190">
    <property type="protein sequence ID" value="KDO34882.1"/>
    <property type="molecule type" value="Genomic_DNA"/>
</dbReference>
<evidence type="ECO:0008006" key="5">
    <source>
        <dbReference type="Google" id="ProtNLM"/>
    </source>
</evidence>
<dbReference type="Proteomes" id="UP000030745">
    <property type="component" value="Unassembled WGS sequence"/>
</dbReference>
<feature type="compositionally biased region" description="Basic and acidic residues" evidence="1">
    <location>
        <begin position="250"/>
        <end position="259"/>
    </location>
</feature>
<reference evidence="3 4" key="1">
    <citation type="journal article" date="2013" name="PLoS Genet.">
        <title>Distinctive expansion of potential virulence genes in the genome of the oomycete fish pathogen Saprolegnia parasitica.</title>
        <authorList>
            <person name="Jiang R.H."/>
            <person name="de Bruijn I."/>
            <person name="Haas B.J."/>
            <person name="Belmonte R."/>
            <person name="Lobach L."/>
            <person name="Christie J."/>
            <person name="van den Ackerveken G."/>
            <person name="Bottin A."/>
            <person name="Bulone V."/>
            <person name="Diaz-Moreno S.M."/>
            <person name="Dumas B."/>
            <person name="Fan L."/>
            <person name="Gaulin E."/>
            <person name="Govers F."/>
            <person name="Grenville-Briggs L.J."/>
            <person name="Horner N.R."/>
            <person name="Levin J.Z."/>
            <person name="Mammella M."/>
            <person name="Meijer H.J."/>
            <person name="Morris P."/>
            <person name="Nusbaum C."/>
            <person name="Oome S."/>
            <person name="Phillips A.J."/>
            <person name="van Rooyen D."/>
            <person name="Rzeszutek E."/>
            <person name="Saraiva M."/>
            <person name="Secombes C.J."/>
            <person name="Seidl M.F."/>
            <person name="Snel B."/>
            <person name="Stassen J.H."/>
            <person name="Sykes S."/>
            <person name="Tripathy S."/>
            <person name="van den Berg H."/>
            <person name="Vega-Arreguin J.C."/>
            <person name="Wawra S."/>
            <person name="Young S.K."/>
            <person name="Zeng Q."/>
            <person name="Dieguez-Uribeondo J."/>
            <person name="Russ C."/>
            <person name="Tyler B.M."/>
            <person name="van West P."/>
        </authorList>
    </citation>
    <scope>NUCLEOTIDE SEQUENCE [LARGE SCALE GENOMIC DNA]</scope>
    <source>
        <strain evidence="3 4">CBS 223.65</strain>
    </source>
</reference>
<keyword evidence="4" id="KW-1185">Reference proteome</keyword>
<feature type="region of interest" description="Disordered" evidence="1">
    <location>
        <begin position="250"/>
        <end position="286"/>
    </location>
</feature>
<sequence>MAMVATPPQAVHAASSAVLDGGANDPARPKNIEHVTPPTGSAATVKRISISLPNKKPQAVNALVDRNAATGADGAPSGAAHVHTRHAAESIEVPVAPDAAIEPFDDTSIRSTKISEAVGPTLAERVAQAHYAKETAAAHGALLSVDAVTLADGKFEGMYDVPVEDGAEHATADLGGKRARLLDNGNYGDATSDEPQKVACDPILVSPNADALPLTAHRRLHTNTDDPPLAGTLSTQGDAFADESLLQEPRAIERSKESLDESSSSRPRRLPSKATPVTLPSTHDEPASWDWQQAVDAWIAAASASLEAATHTSAFHWRALVAAVGDAYDVGEAVFWLSLHRTLSVLDDVSASCDDLLANSEDARVLLANTWGAIFLSTFGAVFAGIYVLFTYVPTVAVDFYQTLDDLAKVKVKLTSVVAVVTALVVLKAEWWFWLGLVVISLFYYWSGNKTDAAQAVHRIALRRAHSV</sequence>
<feature type="region of interest" description="Disordered" evidence="1">
    <location>
        <begin position="19"/>
        <end position="40"/>
    </location>
</feature>
<evidence type="ECO:0000313" key="4">
    <source>
        <dbReference type="Proteomes" id="UP000030745"/>
    </source>
</evidence>
<protein>
    <recommendedName>
        <fullName evidence="5">Transmembrane protein</fullName>
    </recommendedName>
</protein>
<proteinExistence type="predicted"/>
<dbReference type="OMA" id="EPQKVAC"/>
<keyword evidence="2" id="KW-0812">Transmembrane</keyword>
<organism evidence="3 4">
    <name type="scientific">Saprolegnia parasitica (strain CBS 223.65)</name>
    <dbReference type="NCBI Taxonomy" id="695850"/>
    <lineage>
        <taxon>Eukaryota</taxon>
        <taxon>Sar</taxon>
        <taxon>Stramenopiles</taxon>
        <taxon>Oomycota</taxon>
        <taxon>Saprolegniomycetes</taxon>
        <taxon>Saprolegniales</taxon>
        <taxon>Saprolegniaceae</taxon>
        <taxon>Saprolegnia</taxon>
    </lineage>
</organism>
<dbReference type="GeneID" id="24123564"/>
<gene>
    <name evidence="3" type="ORF">SPRG_00941</name>
</gene>
<dbReference type="VEuPathDB" id="FungiDB:SPRG_00941"/>
<accession>A0A067D798</accession>
<dbReference type="KEGG" id="spar:SPRG_00941"/>
<evidence type="ECO:0000313" key="3">
    <source>
        <dbReference type="EMBL" id="KDO34882.1"/>
    </source>
</evidence>
<evidence type="ECO:0000256" key="2">
    <source>
        <dbReference type="SAM" id="Phobius"/>
    </source>
</evidence>
<keyword evidence="2" id="KW-1133">Transmembrane helix</keyword>
<keyword evidence="2" id="KW-0472">Membrane</keyword>
<evidence type="ECO:0000256" key="1">
    <source>
        <dbReference type="SAM" id="MobiDB-lite"/>
    </source>
</evidence>
<dbReference type="RefSeq" id="XP_012194543.1">
    <property type="nucleotide sequence ID" value="XM_012339153.1"/>
</dbReference>